<evidence type="ECO:0000313" key="5">
    <source>
        <dbReference type="EMBL" id="AKT36741.1"/>
    </source>
</evidence>
<feature type="transmembrane region" description="Helical" evidence="3">
    <location>
        <begin position="73"/>
        <end position="96"/>
    </location>
</feature>
<feature type="transmembrane region" description="Helical" evidence="3">
    <location>
        <begin position="267"/>
        <end position="289"/>
    </location>
</feature>
<organism evidence="5 6">
    <name type="scientific">Chondromyces crocatus</name>
    <dbReference type="NCBI Taxonomy" id="52"/>
    <lineage>
        <taxon>Bacteria</taxon>
        <taxon>Pseudomonadati</taxon>
        <taxon>Myxococcota</taxon>
        <taxon>Polyangia</taxon>
        <taxon>Polyangiales</taxon>
        <taxon>Polyangiaceae</taxon>
        <taxon>Chondromyces</taxon>
    </lineage>
</organism>
<evidence type="ECO:0000259" key="4">
    <source>
        <dbReference type="Pfam" id="PF00361"/>
    </source>
</evidence>
<dbReference type="GO" id="GO:0048039">
    <property type="term" value="F:ubiquinone binding"/>
    <property type="evidence" value="ECO:0007669"/>
    <property type="project" value="TreeGrafter"/>
</dbReference>
<dbReference type="KEGG" id="ccro:CMC5_008620"/>
<dbReference type="EMBL" id="CP012159">
    <property type="protein sequence ID" value="AKT36741.1"/>
    <property type="molecule type" value="Genomic_DNA"/>
</dbReference>
<keyword evidence="6" id="KW-1185">Reference proteome</keyword>
<dbReference type="InterPro" id="IPR003918">
    <property type="entry name" value="NADH_UbQ_OxRdtase"/>
</dbReference>
<feature type="transmembrane region" description="Helical" evidence="3">
    <location>
        <begin position="443"/>
        <end position="462"/>
    </location>
</feature>
<dbReference type="PANTHER" id="PTHR43507">
    <property type="entry name" value="NADH-UBIQUINONE OXIDOREDUCTASE CHAIN 4"/>
    <property type="match status" value="1"/>
</dbReference>
<evidence type="ECO:0000256" key="1">
    <source>
        <dbReference type="ARBA" id="ARBA00004127"/>
    </source>
</evidence>
<dbReference type="PANTHER" id="PTHR43507:SF1">
    <property type="entry name" value="NADH-UBIQUINONE OXIDOREDUCTASE CHAIN 4"/>
    <property type="match status" value="1"/>
</dbReference>
<dbReference type="GO" id="GO:0016020">
    <property type="term" value="C:membrane"/>
    <property type="evidence" value="ECO:0007669"/>
    <property type="project" value="UniProtKB-SubCell"/>
</dbReference>
<protein>
    <submittedName>
        <fullName evidence="5">NADH dehydrogenase</fullName>
    </submittedName>
</protein>
<dbReference type="STRING" id="52.CMC5_008620"/>
<comment type="subcellular location">
    <subcellularLocation>
        <location evidence="1">Endomembrane system</location>
        <topology evidence="1">Multi-pass membrane protein</topology>
    </subcellularLocation>
    <subcellularLocation>
        <location evidence="2">Membrane</location>
        <topology evidence="2">Multi-pass membrane protein</topology>
    </subcellularLocation>
</comment>
<gene>
    <name evidence="5" type="primary">ndh</name>
    <name evidence="5" type="ORF">CMC5_008620</name>
</gene>
<accession>A0A0K1E787</accession>
<evidence type="ECO:0000256" key="2">
    <source>
        <dbReference type="RuleBase" id="RU000320"/>
    </source>
</evidence>
<dbReference type="Pfam" id="PF00361">
    <property type="entry name" value="Proton_antipo_M"/>
    <property type="match status" value="1"/>
</dbReference>
<feature type="domain" description="NADH:quinone oxidoreductase/Mrp antiporter transmembrane" evidence="4">
    <location>
        <begin position="123"/>
        <end position="412"/>
    </location>
</feature>
<dbReference type="RefSeq" id="WP_050429207.1">
    <property type="nucleotide sequence ID" value="NZ_CP012159.1"/>
</dbReference>
<dbReference type="OrthoDB" id="209133at2"/>
<name>A0A0K1E787_CHOCO</name>
<feature type="transmembrane region" description="Helical" evidence="3">
    <location>
        <begin position="296"/>
        <end position="317"/>
    </location>
</feature>
<feature type="transmembrane region" description="Helical" evidence="3">
    <location>
        <begin position="237"/>
        <end position="261"/>
    </location>
</feature>
<dbReference type="InterPro" id="IPR001750">
    <property type="entry name" value="ND/Mrp_TM"/>
</dbReference>
<dbReference type="AlphaFoldDB" id="A0A0K1E787"/>
<feature type="transmembrane region" description="Helical" evidence="3">
    <location>
        <begin position="323"/>
        <end position="345"/>
    </location>
</feature>
<dbReference type="GO" id="GO:0042773">
    <property type="term" value="P:ATP synthesis coupled electron transport"/>
    <property type="evidence" value="ECO:0007669"/>
    <property type="project" value="InterPro"/>
</dbReference>
<feature type="transmembrane region" description="Helical" evidence="3">
    <location>
        <begin position="399"/>
        <end position="422"/>
    </location>
</feature>
<proteinExistence type="predicted"/>
<feature type="transmembrane region" description="Helical" evidence="3">
    <location>
        <begin position="160"/>
        <end position="181"/>
    </location>
</feature>
<keyword evidence="3" id="KW-0472">Membrane</keyword>
<dbReference type="GO" id="GO:0015990">
    <property type="term" value="P:electron transport coupled proton transport"/>
    <property type="evidence" value="ECO:0007669"/>
    <property type="project" value="TreeGrafter"/>
</dbReference>
<keyword evidence="3" id="KW-1133">Transmembrane helix</keyword>
<sequence>MSALLVLSALILSPLLGALLVARAPRRESAFQRAVVASAVTLLLAFVPLLLFREGRVEALGPRLPFVRAGLHLGLDGYSVVLPPLVAGMQLALLVAGRRAVLDRQKLGAMLVTASATLAVLCARDLALFGVAWVATLLPGERLIAKQESRDPLLRRTYRIFLFGGSAPLLLGIGLIAWLAGRQGGSAIFDLDELQRVGLPAGWQPVIFALLGMAVLMRRAAVPFHGWLPVLLERGPLGVALLLAQAQVGIHLLLRVAVPLLPEGCSVGMPLIAALGLVSLLHGAVLALVQTDLRRMLGYLISSQKGMVLLGVASMTHESVSGALLQGIGSVIALTGLAIVVWAVESRTGTADMRQLGGLVIRMPRTAAFFFLLGCAGIGFPGALTFVSEDLLIHGVLHAHPLLAALMLLSTAINGITLFRAFQRTFLGPAPRDRHATVEALLLRERAVLLALLCLTVALGVAPSGLLSLREPVVDQVVAHLHP</sequence>
<feature type="transmembrane region" description="Helical" evidence="3">
    <location>
        <begin position="366"/>
        <end position="387"/>
    </location>
</feature>
<feature type="transmembrane region" description="Helical" evidence="3">
    <location>
        <begin position="33"/>
        <end position="52"/>
    </location>
</feature>
<dbReference type="GO" id="GO:0003954">
    <property type="term" value="F:NADH dehydrogenase activity"/>
    <property type="evidence" value="ECO:0007669"/>
    <property type="project" value="TreeGrafter"/>
</dbReference>
<evidence type="ECO:0000256" key="3">
    <source>
        <dbReference type="SAM" id="Phobius"/>
    </source>
</evidence>
<feature type="transmembrane region" description="Helical" evidence="3">
    <location>
        <begin position="201"/>
        <end position="217"/>
    </location>
</feature>
<keyword evidence="2 3" id="KW-0812">Transmembrane</keyword>
<evidence type="ECO:0000313" key="6">
    <source>
        <dbReference type="Proteomes" id="UP000067626"/>
    </source>
</evidence>
<dbReference type="Proteomes" id="UP000067626">
    <property type="component" value="Chromosome"/>
</dbReference>
<dbReference type="GO" id="GO:0008137">
    <property type="term" value="F:NADH dehydrogenase (ubiquinone) activity"/>
    <property type="evidence" value="ECO:0007669"/>
    <property type="project" value="InterPro"/>
</dbReference>
<reference evidence="5 6" key="1">
    <citation type="submission" date="2015-07" db="EMBL/GenBank/DDBJ databases">
        <title>Genome analysis of myxobacterium Chondromyces crocatus Cm c5 reveals a high potential for natural compound synthesis and the genetic basis for the loss of fruiting body formation.</title>
        <authorList>
            <person name="Zaburannyi N."/>
            <person name="Bunk B."/>
            <person name="Maier J."/>
            <person name="Overmann J."/>
            <person name="Mueller R."/>
        </authorList>
    </citation>
    <scope>NUCLEOTIDE SEQUENCE [LARGE SCALE GENOMIC DNA]</scope>
    <source>
        <strain evidence="5 6">Cm c5</strain>
    </source>
</reference>
<dbReference type="GO" id="GO:0012505">
    <property type="term" value="C:endomembrane system"/>
    <property type="evidence" value="ECO:0007669"/>
    <property type="project" value="UniProtKB-SubCell"/>
</dbReference>